<organism evidence="1 2">
    <name type="scientific">Botryotinia convoluta</name>
    <dbReference type="NCBI Taxonomy" id="54673"/>
    <lineage>
        <taxon>Eukaryota</taxon>
        <taxon>Fungi</taxon>
        <taxon>Dikarya</taxon>
        <taxon>Ascomycota</taxon>
        <taxon>Pezizomycotina</taxon>
        <taxon>Leotiomycetes</taxon>
        <taxon>Helotiales</taxon>
        <taxon>Sclerotiniaceae</taxon>
        <taxon>Botryotinia</taxon>
    </lineage>
</organism>
<dbReference type="AlphaFoldDB" id="A0A4Z1I5H7"/>
<dbReference type="OrthoDB" id="2012566at2759"/>
<dbReference type="Proteomes" id="UP000297527">
    <property type="component" value="Unassembled WGS sequence"/>
</dbReference>
<dbReference type="InterPro" id="IPR036412">
    <property type="entry name" value="HAD-like_sf"/>
</dbReference>
<dbReference type="SUPFAM" id="SSF56784">
    <property type="entry name" value="HAD-like"/>
    <property type="match status" value="1"/>
</dbReference>
<dbReference type="InterPro" id="IPR023214">
    <property type="entry name" value="HAD_sf"/>
</dbReference>
<dbReference type="Gene3D" id="1.10.150.240">
    <property type="entry name" value="Putative phosphatase, domain 2"/>
    <property type="match status" value="1"/>
</dbReference>
<evidence type="ECO:0000313" key="2">
    <source>
        <dbReference type="Proteomes" id="UP000297527"/>
    </source>
</evidence>
<proteinExistence type="predicted"/>
<reference evidence="1 2" key="1">
    <citation type="submission" date="2017-12" db="EMBL/GenBank/DDBJ databases">
        <title>Comparative genomics of Botrytis spp.</title>
        <authorList>
            <person name="Valero-Jimenez C.A."/>
            <person name="Tapia P."/>
            <person name="Veloso J."/>
            <person name="Silva-Moreno E."/>
            <person name="Staats M."/>
            <person name="Valdes J.H."/>
            <person name="Van Kan J.A.L."/>
        </authorList>
    </citation>
    <scope>NUCLEOTIDE SEQUENCE [LARGE SCALE GENOMIC DNA]</scope>
    <source>
        <strain evidence="1 2">MUCL11595</strain>
    </source>
</reference>
<name>A0A4Z1I5H7_9HELO</name>
<gene>
    <name evidence="1" type="ORF">BCON_0072g00160</name>
</gene>
<evidence type="ECO:0000313" key="1">
    <source>
        <dbReference type="EMBL" id="TGO56871.1"/>
    </source>
</evidence>
<dbReference type="PANTHER" id="PTHR43611">
    <property type="entry name" value="ALPHA-D-GLUCOSE 1-PHOSPHATE PHOSPHATASE"/>
    <property type="match status" value="1"/>
</dbReference>
<sequence length="257" mass="28944">MDSILTSDFDAIVVDLGNILIKIPPQAPEATETTSIPTFRRLISTSTWMRYECGELDETQCYKNLGKKFGHPPSAIATVISEARESFEYDTSIISWVRKLIEETHGSLKLISIWRIPIPEHAVLYKRWGDELSSIFGEIFTSSTIGLRQPDLAFYRHVLKATGRDARKAILIDNEVQNLVTACSMGMHTIPYTTLPALSRTMKNTLYDPLIRGDTFLNLNTKRLHPATDCSTTLVENYVQLLILDVTGDEYALDFPA</sequence>
<dbReference type="InterPro" id="IPR023198">
    <property type="entry name" value="PGP-like_dom2"/>
</dbReference>
<keyword evidence="2" id="KW-1185">Reference proteome</keyword>
<dbReference type="Gene3D" id="3.40.50.1000">
    <property type="entry name" value="HAD superfamily/HAD-like"/>
    <property type="match status" value="1"/>
</dbReference>
<accession>A0A4Z1I5H7</accession>
<protein>
    <submittedName>
        <fullName evidence="1">Uncharacterized protein</fullName>
    </submittedName>
</protein>
<dbReference type="PANTHER" id="PTHR43611:SF3">
    <property type="entry name" value="FLAVIN MONONUCLEOTIDE HYDROLASE 1, CHLOROPLATIC"/>
    <property type="match status" value="1"/>
</dbReference>
<dbReference type="EMBL" id="PQXN01000072">
    <property type="protein sequence ID" value="TGO56871.1"/>
    <property type="molecule type" value="Genomic_DNA"/>
</dbReference>
<comment type="caution">
    <text evidence="1">The sequence shown here is derived from an EMBL/GenBank/DDBJ whole genome shotgun (WGS) entry which is preliminary data.</text>
</comment>